<feature type="region of interest" description="Disordered" evidence="4">
    <location>
        <begin position="1"/>
        <end position="47"/>
    </location>
</feature>
<dbReference type="GO" id="GO:0003714">
    <property type="term" value="F:transcription corepressor activity"/>
    <property type="evidence" value="ECO:0007669"/>
    <property type="project" value="TreeGrafter"/>
</dbReference>
<dbReference type="GO" id="GO:0030691">
    <property type="term" value="C:Noc2p-Noc3p complex"/>
    <property type="evidence" value="ECO:0007669"/>
    <property type="project" value="TreeGrafter"/>
</dbReference>
<dbReference type="PANTHER" id="PTHR12687:SF4">
    <property type="entry name" value="NUCLEOLAR COMPLEX PROTEIN 2 HOMOLOG"/>
    <property type="match status" value="1"/>
</dbReference>
<dbReference type="GO" id="GO:0042393">
    <property type="term" value="F:histone binding"/>
    <property type="evidence" value="ECO:0007669"/>
    <property type="project" value="TreeGrafter"/>
</dbReference>
<dbReference type="PANTHER" id="PTHR12687">
    <property type="entry name" value="NUCLEOLAR COMPLEX 2 AND RAD4-RELATED"/>
    <property type="match status" value="1"/>
</dbReference>
<evidence type="ECO:0000256" key="3">
    <source>
        <dbReference type="ARBA" id="ARBA00023242"/>
    </source>
</evidence>
<dbReference type="GO" id="GO:0030690">
    <property type="term" value="C:Noc1p-Noc2p complex"/>
    <property type="evidence" value="ECO:0007669"/>
    <property type="project" value="TreeGrafter"/>
</dbReference>
<feature type="compositionally biased region" description="Acidic residues" evidence="4">
    <location>
        <begin position="676"/>
        <end position="689"/>
    </location>
</feature>
<dbReference type="Proteomes" id="UP000708208">
    <property type="component" value="Unassembled WGS sequence"/>
</dbReference>
<gene>
    <name evidence="5" type="ORF">AFUS01_LOCUS28813</name>
</gene>
<evidence type="ECO:0008006" key="7">
    <source>
        <dbReference type="Google" id="ProtNLM"/>
    </source>
</evidence>
<feature type="region of interest" description="Disordered" evidence="4">
    <location>
        <begin position="565"/>
        <end position="689"/>
    </location>
</feature>
<feature type="compositionally biased region" description="Basic residues" evidence="4">
    <location>
        <begin position="653"/>
        <end position="669"/>
    </location>
</feature>
<dbReference type="GO" id="GO:0005654">
    <property type="term" value="C:nucleoplasm"/>
    <property type="evidence" value="ECO:0007669"/>
    <property type="project" value="TreeGrafter"/>
</dbReference>
<accession>A0A8J2KPJ0</accession>
<keyword evidence="6" id="KW-1185">Reference proteome</keyword>
<feature type="compositionally biased region" description="Basic and acidic residues" evidence="4">
    <location>
        <begin position="565"/>
        <end position="580"/>
    </location>
</feature>
<dbReference type="Pfam" id="PF03715">
    <property type="entry name" value="Noc2"/>
    <property type="match status" value="1"/>
</dbReference>
<comment type="caution">
    <text evidence="5">The sequence shown here is derived from an EMBL/GenBank/DDBJ whole genome shotgun (WGS) entry which is preliminary data.</text>
</comment>
<protein>
    <recommendedName>
        <fullName evidence="7">Nucleolar complex protein 2 homolog</fullName>
    </recommendedName>
</protein>
<sequence length="689" mass="78148">MLNFEDSDDQGESDEEEEVHKPPEELEVASDSEAEEEQVQEESQEHKGIVESTLKKRIVNLHVIAEWESKLSRTKDLGVLINVIEAFESAVETVLKGKDATGQKWKVEGSTNFNALVRLCIRHLKGFCARFICASNNSATAENLFDTRPFEMKDKNKSRWQKLRPKIGSYMTALIAFLKSMGNADAIASVLRHCQKMSGFWALMGSKSFKLSRVLINIWAQGEDSCRVLAFLTLIRMANYSKEIYLERFMKQMYISYVANSKFTSVNSWPSINFMRNCLVEIYILDTSTAYTIAFPFIRQLAIHLRNAVTAGTGSGAQANQTKTEASRIVYSWQFVHSVHLWVDLLAQAAALGDGNLKLLIYPVVQVCLGTIKLVPSKKFVPLRFHIVRMLIKLQEKTRTFIPVLPTIMEALQQTDFSSKSVSKFSVRPLDFTCCLKADSSESGFLKSIAENTFECILSACAAVATELAFPEVVCPTVMQLKSFLKKHCRNAEVSKKYKTLIDKIEENSNFIKAFRDKALENGQISLSDQKTQQILRVQIETASSPPPLLKFAEGYLKLNRRADEKLRKKSKETKEERLVPRMNALQSKPKRTQNKEDSEGPLFAGSDDDDDDYETKLEENIMEVKPKNPKEMKKRKKIESADDDEEEEVPAKKSKKKLKSLKKKKAKKFTADLDTNVEDELVDLDLSD</sequence>
<dbReference type="GO" id="GO:0042273">
    <property type="term" value="P:ribosomal large subunit biogenesis"/>
    <property type="evidence" value="ECO:0007669"/>
    <property type="project" value="TreeGrafter"/>
</dbReference>
<proteinExistence type="inferred from homology"/>
<dbReference type="GO" id="GO:0000122">
    <property type="term" value="P:negative regulation of transcription by RNA polymerase II"/>
    <property type="evidence" value="ECO:0007669"/>
    <property type="project" value="TreeGrafter"/>
</dbReference>
<dbReference type="AlphaFoldDB" id="A0A8J2KPJ0"/>
<evidence type="ECO:0000256" key="2">
    <source>
        <dbReference type="ARBA" id="ARBA00005907"/>
    </source>
</evidence>
<dbReference type="InterPro" id="IPR005343">
    <property type="entry name" value="Noc2"/>
</dbReference>
<feature type="compositionally biased region" description="Acidic residues" evidence="4">
    <location>
        <begin position="1"/>
        <end position="17"/>
    </location>
</feature>
<reference evidence="5" key="1">
    <citation type="submission" date="2021-06" db="EMBL/GenBank/DDBJ databases">
        <authorList>
            <person name="Hodson N. C."/>
            <person name="Mongue J. A."/>
            <person name="Jaron S. K."/>
        </authorList>
    </citation>
    <scope>NUCLEOTIDE SEQUENCE</scope>
</reference>
<feature type="compositionally biased region" description="Acidic residues" evidence="4">
    <location>
        <begin position="25"/>
        <end position="42"/>
    </location>
</feature>
<dbReference type="EMBL" id="CAJVCH010417418">
    <property type="protein sequence ID" value="CAG7818300.1"/>
    <property type="molecule type" value="Genomic_DNA"/>
</dbReference>
<evidence type="ECO:0000313" key="6">
    <source>
        <dbReference type="Proteomes" id="UP000708208"/>
    </source>
</evidence>
<comment type="similarity">
    <text evidence="2">Belongs to the NOC2 family.</text>
</comment>
<name>A0A8J2KPJ0_9HEXA</name>
<keyword evidence="3" id="KW-0539">Nucleus</keyword>
<feature type="compositionally biased region" description="Basic and acidic residues" evidence="4">
    <location>
        <begin position="615"/>
        <end position="632"/>
    </location>
</feature>
<comment type="subcellular location">
    <subcellularLocation>
        <location evidence="1">Nucleus</location>
    </subcellularLocation>
</comment>
<dbReference type="GO" id="GO:0005730">
    <property type="term" value="C:nucleolus"/>
    <property type="evidence" value="ECO:0007669"/>
    <property type="project" value="TreeGrafter"/>
</dbReference>
<evidence type="ECO:0000256" key="1">
    <source>
        <dbReference type="ARBA" id="ARBA00004123"/>
    </source>
</evidence>
<evidence type="ECO:0000256" key="4">
    <source>
        <dbReference type="SAM" id="MobiDB-lite"/>
    </source>
</evidence>
<dbReference type="OrthoDB" id="10266662at2759"/>
<evidence type="ECO:0000313" key="5">
    <source>
        <dbReference type="EMBL" id="CAG7818300.1"/>
    </source>
</evidence>
<organism evidence="5 6">
    <name type="scientific">Allacma fusca</name>
    <dbReference type="NCBI Taxonomy" id="39272"/>
    <lineage>
        <taxon>Eukaryota</taxon>
        <taxon>Metazoa</taxon>
        <taxon>Ecdysozoa</taxon>
        <taxon>Arthropoda</taxon>
        <taxon>Hexapoda</taxon>
        <taxon>Collembola</taxon>
        <taxon>Symphypleona</taxon>
        <taxon>Sminthuridae</taxon>
        <taxon>Allacma</taxon>
    </lineage>
</organism>